<evidence type="ECO:0000313" key="2">
    <source>
        <dbReference type="Proteomes" id="UP000320623"/>
    </source>
</evidence>
<keyword evidence="2" id="KW-1185">Reference proteome</keyword>
<sequence length="85" mass="10190">MKIKRRKFIQLSLALPALGYIIDQEEQSKEADKLLEIVKIKYGSKLTDEQIKMVREDIEANLRRYERLLSFKLSNWDEPDFKFQV</sequence>
<evidence type="ECO:0000313" key="1">
    <source>
        <dbReference type="EMBL" id="CUU03355.1"/>
    </source>
</evidence>
<dbReference type="RefSeq" id="WP_140944506.1">
    <property type="nucleotide sequence ID" value="NZ_FAOO01000004.1"/>
</dbReference>
<dbReference type="OrthoDB" id="9813749at2"/>
<gene>
    <name evidence="1" type="ORF">JGI1_00718</name>
</gene>
<organism evidence="1 2">
    <name type="scientific">Candidatus Thermokryptus mobilis</name>
    <dbReference type="NCBI Taxonomy" id="1643428"/>
    <lineage>
        <taxon>Bacteria</taxon>
        <taxon>Pseudomonadati</taxon>
        <taxon>Candidatus Kryptoniota</taxon>
        <taxon>Candidatus Thermokryptus</taxon>
    </lineage>
</organism>
<dbReference type="Proteomes" id="UP000320623">
    <property type="component" value="Unassembled WGS sequence"/>
</dbReference>
<dbReference type="AlphaFoldDB" id="A0A0S4MXX7"/>
<name>A0A0S4MXX7_9BACT</name>
<accession>A0A0S4MXX7</accession>
<proteinExistence type="predicted"/>
<dbReference type="STRING" id="1643428.GCA_001442855_00698"/>
<protein>
    <submittedName>
        <fullName evidence="1">Uncharacterized protein</fullName>
    </submittedName>
</protein>
<dbReference type="EMBL" id="FAOO01000004">
    <property type="protein sequence ID" value="CUU03355.1"/>
    <property type="molecule type" value="Genomic_DNA"/>
</dbReference>
<reference evidence="2" key="1">
    <citation type="submission" date="2015-11" db="EMBL/GenBank/DDBJ databases">
        <authorList>
            <person name="Varghese N."/>
        </authorList>
    </citation>
    <scope>NUCLEOTIDE SEQUENCE [LARGE SCALE GENOMIC DNA]</scope>
</reference>